<name>A0AAD6RJ03_9ROSI</name>
<proteinExistence type="predicted"/>
<dbReference type="PANTHER" id="PTHR36339">
    <property type="entry name" value="F23A5.5"/>
    <property type="match status" value="1"/>
</dbReference>
<dbReference type="AlphaFoldDB" id="A0AAD6RJ03"/>
<feature type="region of interest" description="Disordered" evidence="1">
    <location>
        <begin position="56"/>
        <end position="124"/>
    </location>
</feature>
<accession>A0AAD6RJ03</accession>
<keyword evidence="3" id="KW-1185">Reference proteome</keyword>
<feature type="compositionally biased region" description="Polar residues" evidence="1">
    <location>
        <begin position="61"/>
        <end position="73"/>
    </location>
</feature>
<feature type="compositionally biased region" description="Polar residues" evidence="1">
    <location>
        <begin position="84"/>
        <end position="96"/>
    </location>
</feature>
<evidence type="ECO:0000313" key="2">
    <source>
        <dbReference type="EMBL" id="KAJ7009930.1"/>
    </source>
</evidence>
<evidence type="ECO:0000256" key="1">
    <source>
        <dbReference type="SAM" id="MobiDB-lite"/>
    </source>
</evidence>
<dbReference type="PANTHER" id="PTHR36339:SF2">
    <property type="entry name" value="F23A5.5"/>
    <property type="match status" value="1"/>
</dbReference>
<organism evidence="2 3">
    <name type="scientific">Populus alba x Populus x berolinensis</name>
    <dbReference type="NCBI Taxonomy" id="444605"/>
    <lineage>
        <taxon>Eukaryota</taxon>
        <taxon>Viridiplantae</taxon>
        <taxon>Streptophyta</taxon>
        <taxon>Embryophyta</taxon>
        <taxon>Tracheophyta</taxon>
        <taxon>Spermatophyta</taxon>
        <taxon>Magnoliopsida</taxon>
        <taxon>eudicotyledons</taxon>
        <taxon>Gunneridae</taxon>
        <taxon>Pentapetalae</taxon>
        <taxon>rosids</taxon>
        <taxon>fabids</taxon>
        <taxon>Malpighiales</taxon>
        <taxon>Salicaceae</taxon>
        <taxon>Saliceae</taxon>
        <taxon>Populus</taxon>
    </lineage>
</organism>
<evidence type="ECO:0000313" key="3">
    <source>
        <dbReference type="Proteomes" id="UP001164929"/>
    </source>
</evidence>
<sequence length="124" mass="13905">MKKMDAELEKKKKEEEEKAKEEELKAIEEKVQSESELLEVKERLGKLEEVVKEIAVESRKQSGGSVKKTQVQEDSSETLKPASTEASNRISESSKSMGKYHLSIQKSMEPAPVPDSSQKGKDPK</sequence>
<gene>
    <name evidence="2" type="ORF">NC653_000596</name>
</gene>
<reference evidence="2 3" key="1">
    <citation type="journal article" date="2023" name="Mol. Ecol. Resour.">
        <title>Chromosome-level genome assembly of a triploid poplar Populus alba 'Berolinensis'.</title>
        <authorList>
            <person name="Chen S."/>
            <person name="Yu Y."/>
            <person name="Wang X."/>
            <person name="Wang S."/>
            <person name="Zhang T."/>
            <person name="Zhou Y."/>
            <person name="He R."/>
            <person name="Meng N."/>
            <person name="Wang Y."/>
            <person name="Liu W."/>
            <person name="Liu Z."/>
            <person name="Liu J."/>
            <person name="Guo Q."/>
            <person name="Huang H."/>
            <person name="Sederoff R.R."/>
            <person name="Wang G."/>
            <person name="Qu G."/>
            <person name="Chen S."/>
        </authorList>
    </citation>
    <scope>NUCLEOTIDE SEQUENCE [LARGE SCALE GENOMIC DNA]</scope>
    <source>
        <strain evidence="2">SC-2020</strain>
    </source>
</reference>
<comment type="caution">
    <text evidence="2">The sequence shown here is derived from an EMBL/GenBank/DDBJ whole genome shotgun (WGS) entry which is preliminary data.</text>
</comment>
<feature type="region of interest" description="Disordered" evidence="1">
    <location>
        <begin position="1"/>
        <end position="23"/>
    </location>
</feature>
<protein>
    <submittedName>
        <fullName evidence="2">Stress response protein NST1-like isoform X3</fullName>
    </submittedName>
</protein>
<dbReference type="Proteomes" id="UP001164929">
    <property type="component" value="Chromosome 1"/>
</dbReference>
<dbReference type="EMBL" id="JAQIZT010000001">
    <property type="protein sequence ID" value="KAJ7009930.1"/>
    <property type="molecule type" value="Genomic_DNA"/>
</dbReference>